<gene>
    <name evidence="1" type="ORF">RHIZ70_1706</name>
</gene>
<organism evidence="1 2">
    <name type="scientific">Ciceribacter selenitireducens ATCC BAA-1503</name>
    <dbReference type="NCBI Taxonomy" id="1336235"/>
    <lineage>
        <taxon>Bacteria</taxon>
        <taxon>Pseudomonadati</taxon>
        <taxon>Pseudomonadota</taxon>
        <taxon>Alphaproteobacteria</taxon>
        <taxon>Hyphomicrobiales</taxon>
        <taxon>Rhizobiaceae</taxon>
        <taxon>Ciceribacter</taxon>
    </lineage>
</organism>
<dbReference type="Proteomes" id="UP000254764">
    <property type="component" value="Unassembled WGS sequence"/>
</dbReference>
<sequence>MASEWQRCHSLFEATCFVNRLFAACRLPQSRCRFPQSQCIRHNAANRRSE</sequence>
<keyword evidence="2" id="KW-1185">Reference proteome</keyword>
<accession>A0A376AE27</accession>
<dbReference type="EMBL" id="UEYP01000001">
    <property type="protein sequence ID" value="SSC65998.1"/>
    <property type="molecule type" value="Genomic_DNA"/>
</dbReference>
<protein>
    <submittedName>
        <fullName evidence="1">Uncharacterized protein</fullName>
    </submittedName>
</protein>
<evidence type="ECO:0000313" key="2">
    <source>
        <dbReference type="Proteomes" id="UP000254764"/>
    </source>
</evidence>
<name>A0A376AE27_9HYPH</name>
<dbReference type="AlphaFoldDB" id="A0A376AE27"/>
<proteinExistence type="predicted"/>
<reference evidence="2" key="1">
    <citation type="submission" date="2018-07" db="EMBL/GenBank/DDBJ databases">
        <authorList>
            <person name="Peiro R."/>
            <person name="Begona"/>
            <person name="Cbmso G."/>
            <person name="Lopez M."/>
            <person name="Gonzalez S."/>
        </authorList>
    </citation>
    <scope>NUCLEOTIDE SEQUENCE [LARGE SCALE GENOMIC DNA]</scope>
</reference>
<evidence type="ECO:0000313" key="1">
    <source>
        <dbReference type="EMBL" id="SSC65998.1"/>
    </source>
</evidence>